<keyword evidence="5 7" id="KW-0472">Membrane</keyword>
<evidence type="ECO:0000256" key="6">
    <source>
        <dbReference type="ARBA" id="ARBA00043993"/>
    </source>
</evidence>
<reference evidence="10 11" key="1">
    <citation type="submission" date="2017-06" db="EMBL/GenBank/DDBJ databases">
        <authorList>
            <person name="Kim H.J."/>
            <person name="Triplett B.A."/>
        </authorList>
    </citation>
    <scope>NUCLEOTIDE SEQUENCE [LARGE SCALE GENOMIC DNA]</scope>
    <source>
        <strain evidence="10 11">DSM 29150</strain>
    </source>
</reference>
<keyword evidence="3 7" id="KW-0812">Transmembrane</keyword>
<dbReference type="InterPro" id="IPR032692">
    <property type="entry name" value="YccS_N"/>
</dbReference>
<gene>
    <name evidence="10" type="ORF">SAMN06265371_103245</name>
</gene>
<evidence type="ECO:0000256" key="7">
    <source>
        <dbReference type="SAM" id="Phobius"/>
    </source>
</evidence>
<dbReference type="AlphaFoldDB" id="A0A238WJ25"/>
<evidence type="ECO:0000259" key="8">
    <source>
        <dbReference type="Pfam" id="PF12805"/>
    </source>
</evidence>
<dbReference type="GO" id="GO:0005886">
    <property type="term" value="C:plasma membrane"/>
    <property type="evidence" value="ECO:0007669"/>
    <property type="project" value="UniProtKB-SubCell"/>
</dbReference>
<feature type="transmembrane region" description="Helical" evidence="7">
    <location>
        <begin position="6"/>
        <end position="37"/>
    </location>
</feature>
<dbReference type="RefSeq" id="WP_176461228.1">
    <property type="nucleotide sequence ID" value="NZ_FZNT01000003.1"/>
</dbReference>
<comment type="subcellular location">
    <subcellularLocation>
        <location evidence="1">Cell membrane</location>
        <topology evidence="1">Multi-pass membrane protein</topology>
    </subcellularLocation>
</comment>
<feature type="transmembrane region" description="Helical" evidence="7">
    <location>
        <begin position="435"/>
        <end position="461"/>
    </location>
</feature>
<dbReference type="Pfam" id="PF12805">
    <property type="entry name" value="FUSC-like"/>
    <property type="match status" value="1"/>
</dbReference>
<sequence length="725" mass="83121">MKAIVMAIAIILPIFLSFYYLNDINLGVSVALGVLFCSPADIPGSVKHNFYGILLAVLLSVLVTLLFGSLINYFWLLLPLLGVIVFFISYLSVFGFRASLIAFGGLFAIVLSFSHDYNETSVVTHALLVGLGGLWYVSLSMVRLFLFPRAQTDFLFGEVTEKTAEFLRVRGELLMRTSNRTELYKKLFQLQTEITDLLEILRTIILQSRKESEFSNRIRRQQLFFSELVDILELAISNPVDYENFDVVFEKHQDKVAIFKDLIFEMANELDHISKVIRKEEKLTISEKLDQQLSDIGREIDYYRILVGLPKSRIGTLMLSNLKKYQEKQVQNITGLKRILGNYSYNNKITISRDSDKFITPQDYDLKKLQENFSFKSPIFKHSLRLAIVFLIGFLIGKIFEMQNPYWIMLTIIVIMRPSYGLTKQRSINRVIGTLIGAAIAIAIILVTQNTIIYAVISIISLPIALSIMQKNYRNAAIFITLNVIFVFALLEPNILSVIKFRIFDTLIGAFLSFASIYFLWPSWEFQNVGEYITDALKNNKKFLEQISIFYHEKGDVTTTYKLSRKAAFLAIGNLNAAFERMNQDPKSKQKDVGTIYKLVVVNNTFLSSLSSLGTFIRHNKTSEVPVYFEVFIENIKLNLQLSIELLEENESEKVKSSNIKKAHLLYENSFEKLSNKRDEEIAQGIEVSTEMAEQLKETHLVSEQVKWLYNLSEKMLAAIRVVKF</sequence>
<dbReference type="PANTHER" id="PTHR30509">
    <property type="entry name" value="P-HYDROXYBENZOIC ACID EFFLUX PUMP SUBUNIT-RELATED"/>
    <property type="match status" value="1"/>
</dbReference>
<keyword evidence="2" id="KW-1003">Cell membrane</keyword>
<dbReference type="EMBL" id="FZNT01000003">
    <property type="protein sequence ID" value="SNR46234.1"/>
    <property type="molecule type" value="Genomic_DNA"/>
</dbReference>
<evidence type="ECO:0000256" key="5">
    <source>
        <dbReference type="ARBA" id="ARBA00023136"/>
    </source>
</evidence>
<feature type="transmembrane region" description="Helical" evidence="7">
    <location>
        <begin position="126"/>
        <end position="146"/>
    </location>
</feature>
<dbReference type="Proteomes" id="UP000198384">
    <property type="component" value="Unassembled WGS sequence"/>
</dbReference>
<dbReference type="InterPro" id="IPR049453">
    <property type="entry name" value="Memb_transporter_dom"/>
</dbReference>
<feature type="transmembrane region" description="Helical" evidence="7">
    <location>
        <begin position="73"/>
        <end position="91"/>
    </location>
</feature>
<evidence type="ECO:0000256" key="2">
    <source>
        <dbReference type="ARBA" id="ARBA00022475"/>
    </source>
</evidence>
<dbReference type="Pfam" id="PF13515">
    <property type="entry name" value="FUSC_2"/>
    <property type="match status" value="1"/>
</dbReference>
<organism evidence="10 11">
    <name type="scientific">Lutibacter agarilyticus</name>
    <dbReference type="NCBI Taxonomy" id="1109740"/>
    <lineage>
        <taxon>Bacteria</taxon>
        <taxon>Pseudomonadati</taxon>
        <taxon>Bacteroidota</taxon>
        <taxon>Flavobacteriia</taxon>
        <taxon>Flavobacteriales</taxon>
        <taxon>Flavobacteriaceae</taxon>
        <taxon>Lutibacter</taxon>
    </lineage>
</organism>
<keyword evidence="4 7" id="KW-1133">Transmembrane helix</keyword>
<evidence type="ECO:0000256" key="3">
    <source>
        <dbReference type="ARBA" id="ARBA00022692"/>
    </source>
</evidence>
<evidence type="ECO:0000259" key="9">
    <source>
        <dbReference type="Pfam" id="PF13515"/>
    </source>
</evidence>
<feature type="transmembrane region" description="Helical" evidence="7">
    <location>
        <begin position="473"/>
        <end position="491"/>
    </location>
</feature>
<evidence type="ECO:0000256" key="4">
    <source>
        <dbReference type="ARBA" id="ARBA00022989"/>
    </source>
</evidence>
<protein>
    <submittedName>
        <fullName evidence="10">Uncharacterized membrane protein YccC</fullName>
    </submittedName>
</protein>
<keyword evidence="11" id="KW-1185">Reference proteome</keyword>
<feature type="transmembrane region" description="Helical" evidence="7">
    <location>
        <begin position="98"/>
        <end position="114"/>
    </location>
</feature>
<feature type="domain" description="Integral membrane bound transporter" evidence="9">
    <location>
        <begin position="393"/>
        <end position="515"/>
    </location>
</feature>
<comment type="similarity">
    <text evidence="6">Belongs to the YccS/YhfK family.</text>
</comment>
<feature type="transmembrane region" description="Helical" evidence="7">
    <location>
        <begin position="383"/>
        <end position="400"/>
    </location>
</feature>
<feature type="transmembrane region" description="Helical" evidence="7">
    <location>
        <begin position="49"/>
        <end position="67"/>
    </location>
</feature>
<dbReference type="PANTHER" id="PTHR30509:SF8">
    <property type="entry name" value="INNER MEMBRANE PROTEIN YCCS"/>
    <property type="match status" value="1"/>
</dbReference>
<feature type="domain" description="Integral membrane protein YccS N-terminal" evidence="8">
    <location>
        <begin position="54"/>
        <end position="304"/>
    </location>
</feature>
<accession>A0A238WJ25</accession>
<evidence type="ECO:0000313" key="11">
    <source>
        <dbReference type="Proteomes" id="UP000198384"/>
    </source>
</evidence>
<evidence type="ECO:0000313" key="10">
    <source>
        <dbReference type="EMBL" id="SNR46234.1"/>
    </source>
</evidence>
<proteinExistence type="inferred from homology"/>
<evidence type="ECO:0000256" key="1">
    <source>
        <dbReference type="ARBA" id="ARBA00004651"/>
    </source>
</evidence>
<name>A0A238WJ25_9FLAO</name>